<keyword evidence="2" id="KW-1185">Reference proteome</keyword>
<evidence type="ECO:0000313" key="2">
    <source>
        <dbReference type="Proteomes" id="UP000054558"/>
    </source>
</evidence>
<organism evidence="1 2">
    <name type="scientific">Klebsormidium nitens</name>
    <name type="common">Green alga</name>
    <name type="synonym">Ulothrix nitens</name>
    <dbReference type="NCBI Taxonomy" id="105231"/>
    <lineage>
        <taxon>Eukaryota</taxon>
        <taxon>Viridiplantae</taxon>
        <taxon>Streptophyta</taxon>
        <taxon>Klebsormidiophyceae</taxon>
        <taxon>Klebsormidiales</taxon>
        <taxon>Klebsormidiaceae</taxon>
        <taxon>Klebsormidium</taxon>
    </lineage>
</organism>
<gene>
    <name evidence="1" type="ORF">KFL_008630020</name>
</gene>
<sequence length="153" mass="17143">MLAFITHVVRQSLIHTVAQLPCIFGLSYVGTLLQTLAWSGPLQALQGDLAFLDKTLSSTVRTSIRTATKIEDLARHIWQLHLDGRLPNDKFEVVPRHKPPPAGDENLILTFRLGGPDEDVCREMGRKTTGCFLRTPKIHHQRRRTASFDHGGV</sequence>
<protein>
    <submittedName>
        <fullName evidence="1">Uncharacterized protein</fullName>
    </submittedName>
</protein>
<dbReference type="AlphaFoldDB" id="A0A1Y1ILZ8"/>
<name>A0A1Y1ILZ8_KLENI</name>
<reference evidence="1 2" key="1">
    <citation type="journal article" date="2014" name="Nat. Commun.">
        <title>Klebsormidium flaccidum genome reveals primary factors for plant terrestrial adaptation.</title>
        <authorList>
            <person name="Hori K."/>
            <person name="Maruyama F."/>
            <person name="Fujisawa T."/>
            <person name="Togashi T."/>
            <person name="Yamamoto N."/>
            <person name="Seo M."/>
            <person name="Sato S."/>
            <person name="Yamada T."/>
            <person name="Mori H."/>
            <person name="Tajima N."/>
            <person name="Moriyama T."/>
            <person name="Ikeuchi M."/>
            <person name="Watanabe M."/>
            <person name="Wada H."/>
            <person name="Kobayashi K."/>
            <person name="Saito M."/>
            <person name="Masuda T."/>
            <person name="Sasaki-Sekimoto Y."/>
            <person name="Mashiguchi K."/>
            <person name="Awai K."/>
            <person name="Shimojima M."/>
            <person name="Masuda S."/>
            <person name="Iwai M."/>
            <person name="Nobusawa T."/>
            <person name="Narise T."/>
            <person name="Kondo S."/>
            <person name="Saito H."/>
            <person name="Sato R."/>
            <person name="Murakawa M."/>
            <person name="Ihara Y."/>
            <person name="Oshima-Yamada Y."/>
            <person name="Ohtaka K."/>
            <person name="Satoh M."/>
            <person name="Sonobe K."/>
            <person name="Ishii M."/>
            <person name="Ohtani R."/>
            <person name="Kanamori-Sato M."/>
            <person name="Honoki R."/>
            <person name="Miyazaki D."/>
            <person name="Mochizuki H."/>
            <person name="Umetsu J."/>
            <person name="Higashi K."/>
            <person name="Shibata D."/>
            <person name="Kamiya Y."/>
            <person name="Sato N."/>
            <person name="Nakamura Y."/>
            <person name="Tabata S."/>
            <person name="Ida S."/>
            <person name="Kurokawa K."/>
            <person name="Ohta H."/>
        </authorList>
    </citation>
    <scope>NUCLEOTIDE SEQUENCE [LARGE SCALE GENOMIC DNA]</scope>
    <source>
        <strain evidence="1 2">NIES-2285</strain>
    </source>
</reference>
<evidence type="ECO:0000313" key="1">
    <source>
        <dbReference type="EMBL" id="GAQ91824.1"/>
    </source>
</evidence>
<accession>A0A1Y1ILZ8</accession>
<proteinExistence type="predicted"/>
<dbReference type="Proteomes" id="UP000054558">
    <property type="component" value="Unassembled WGS sequence"/>
</dbReference>
<dbReference type="EMBL" id="DF237812">
    <property type="protein sequence ID" value="GAQ91824.1"/>
    <property type="molecule type" value="Genomic_DNA"/>
</dbReference>